<accession>A0A158KXA0</accession>
<dbReference type="AlphaFoldDB" id="A0A158KXA0"/>
<name>A0A158KXA0_9BURK</name>
<gene>
    <name evidence="1" type="ORF">AWB68_07653</name>
</gene>
<dbReference type="Proteomes" id="UP000054770">
    <property type="component" value="Unassembled WGS sequence"/>
</dbReference>
<reference evidence="1" key="1">
    <citation type="submission" date="2016-01" db="EMBL/GenBank/DDBJ databases">
        <authorList>
            <person name="Peeters C."/>
        </authorList>
    </citation>
    <scope>NUCLEOTIDE SEQUENCE [LARGE SCALE GENOMIC DNA]</scope>
    <source>
        <strain evidence="1">LMG 22940</strain>
    </source>
</reference>
<evidence type="ECO:0000313" key="1">
    <source>
        <dbReference type="EMBL" id="SAL85359.1"/>
    </source>
</evidence>
<proteinExistence type="predicted"/>
<sequence>MGLACRRFLLDRDDTLWGLSTTKFERMLRDPAKHCLPVLAGQRVRTADVVVELMDREPVRVVRSTFPILTFDADGRLDPGRFEEQQSALVESLIAPVIAGSRFDRSQTVVNATARFVAQGGHWVPSRALSRIIDETALGRRPCPRL</sequence>
<organism evidence="1 2">
    <name type="scientific">Caballeronia choica</name>
    <dbReference type="NCBI Taxonomy" id="326476"/>
    <lineage>
        <taxon>Bacteria</taxon>
        <taxon>Pseudomonadati</taxon>
        <taxon>Pseudomonadota</taxon>
        <taxon>Betaproteobacteria</taxon>
        <taxon>Burkholderiales</taxon>
        <taxon>Burkholderiaceae</taxon>
        <taxon>Caballeronia</taxon>
    </lineage>
</organism>
<protein>
    <submittedName>
        <fullName evidence="1">Uncharacterized protein</fullName>
    </submittedName>
</protein>
<keyword evidence="2" id="KW-1185">Reference proteome</keyword>
<evidence type="ECO:0000313" key="2">
    <source>
        <dbReference type="Proteomes" id="UP000054770"/>
    </source>
</evidence>
<comment type="caution">
    <text evidence="1">The sequence shown here is derived from an EMBL/GenBank/DDBJ whole genome shotgun (WGS) entry which is preliminary data.</text>
</comment>
<dbReference type="EMBL" id="FCON02000186">
    <property type="protein sequence ID" value="SAL85359.1"/>
    <property type="molecule type" value="Genomic_DNA"/>
</dbReference>